<evidence type="ECO:0000313" key="2">
    <source>
        <dbReference type="EMBL" id="GAA2132412.1"/>
    </source>
</evidence>
<dbReference type="EMBL" id="BAAAQB010000025">
    <property type="protein sequence ID" value="GAA2132412.1"/>
    <property type="molecule type" value="Genomic_DNA"/>
</dbReference>
<accession>A0ABP5KMC9</accession>
<name>A0ABP5KMC9_9MICC</name>
<protein>
    <submittedName>
        <fullName evidence="2">Aminoglycoside phosphotransferase family protein</fullName>
    </submittedName>
</protein>
<feature type="region of interest" description="Disordered" evidence="1">
    <location>
        <begin position="347"/>
        <end position="379"/>
    </location>
</feature>
<evidence type="ECO:0000256" key="1">
    <source>
        <dbReference type="SAM" id="MobiDB-lite"/>
    </source>
</evidence>
<sequence length="379" mass="40906">MSPIPDVPIPPDLSRRYNRTAAGRDWLASRPGLIGQRLDQWELVPDLAPGALPWSGHGAVAIPVRRRHGHESTGNGNAGHAGNDAVLKMAFPHEEATRERHALALWGGRGAVRLLAADAGSCALLLERLDAGRSLQNVPLETAVPVWGAVVRELSVVPDDRPEWQEIDHVAARAEQWRDEFPETWEHLAQPFPRWLLEAALEVCQTRGAVGRRSGTDVLVHADLHYLNILGRSGIPEAGIGQEGPAGLAERYAAIDPQPMIGEAEYSVAPVLWNRLRELPQKDPGRALLARCRDFSQAAGLDAEAARQWSLAREVDNALWYASKRHHEGDLARSLWVASTLAGRTLPGLPAPQELPAPGEARGEGPGEVPGEAAGTAAG</sequence>
<keyword evidence="3" id="KW-1185">Reference proteome</keyword>
<comment type="caution">
    <text evidence="2">The sequence shown here is derived from an EMBL/GenBank/DDBJ whole genome shotgun (WGS) entry which is preliminary data.</text>
</comment>
<dbReference type="SUPFAM" id="SSF56112">
    <property type="entry name" value="Protein kinase-like (PK-like)"/>
    <property type="match status" value="1"/>
</dbReference>
<organism evidence="2 3">
    <name type="scientific">Arthrobacter humicola</name>
    <dbReference type="NCBI Taxonomy" id="409291"/>
    <lineage>
        <taxon>Bacteria</taxon>
        <taxon>Bacillati</taxon>
        <taxon>Actinomycetota</taxon>
        <taxon>Actinomycetes</taxon>
        <taxon>Micrococcales</taxon>
        <taxon>Micrococcaceae</taxon>
        <taxon>Arthrobacter</taxon>
    </lineage>
</organism>
<feature type="compositionally biased region" description="Low complexity" evidence="1">
    <location>
        <begin position="367"/>
        <end position="379"/>
    </location>
</feature>
<dbReference type="Pfam" id="PF04655">
    <property type="entry name" value="APH_6_hur"/>
    <property type="match status" value="1"/>
</dbReference>
<dbReference type="InterPro" id="IPR006748">
    <property type="entry name" value="NH2Glyco/OHUrea_AB-resist_kin"/>
</dbReference>
<dbReference type="InterPro" id="IPR011009">
    <property type="entry name" value="Kinase-like_dom_sf"/>
</dbReference>
<evidence type="ECO:0000313" key="3">
    <source>
        <dbReference type="Proteomes" id="UP001500102"/>
    </source>
</evidence>
<dbReference type="RefSeq" id="WP_344363822.1">
    <property type="nucleotide sequence ID" value="NZ_BAAAQB010000025.1"/>
</dbReference>
<reference evidence="3" key="1">
    <citation type="journal article" date="2019" name="Int. J. Syst. Evol. Microbiol.">
        <title>The Global Catalogue of Microorganisms (GCM) 10K type strain sequencing project: providing services to taxonomists for standard genome sequencing and annotation.</title>
        <authorList>
            <consortium name="The Broad Institute Genomics Platform"/>
            <consortium name="The Broad Institute Genome Sequencing Center for Infectious Disease"/>
            <person name="Wu L."/>
            <person name="Ma J."/>
        </authorList>
    </citation>
    <scope>NUCLEOTIDE SEQUENCE [LARGE SCALE GENOMIC DNA]</scope>
    <source>
        <strain evidence="3">JCM 15921</strain>
    </source>
</reference>
<gene>
    <name evidence="2" type="ORF">GCM10009825_14460</name>
</gene>
<proteinExistence type="predicted"/>
<dbReference type="Proteomes" id="UP001500102">
    <property type="component" value="Unassembled WGS sequence"/>
</dbReference>